<protein>
    <submittedName>
        <fullName evidence="1">Uncharacterized protein</fullName>
    </submittedName>
</protein>
<evidence type="ECO:0000313" key="2">
    <source>
        <dbReference type="Proteomes" id="UP000321558"/>
    </source>
</evidence>
<gene>
    <name evidence="1" type="ORF">OSO01_38540</name>
</gene>
<dbReference type="OrthoDB" id="2973690at2"/>
<sequence>MTSEKTPKDLLIDKLSRKLDFAEMAEKLLHVTYNLASDKLYTIDDALPELIRIIRLLDYEQESIMDDIIRLEGAVFEQNE</sequence>
<dbReference type="RefSeq" id="WP_147212034.1">
    <property type="nucleotide sequence ID" value="NZ_BJYM01000018.1"/>
</dbReference>
<accession>A0A511ZNU8</accession>
<evidence type="ECO:0000313" key="1">
    <source>
        <dbReference type="EMBL" id="GEN89115.1"/>
    </source>
</evidence>
<dbReference type="AlphaFoldDB" id="A0A511ZNU8"/>
<dbReference type="EMBL" id="BJYM01000018">
    <property type="protein sequence ID" value="GEN89115.1"/>
    <property type="molecule type" value="Genomic_DNA"/>
</dbReference>
<reference evidence="1 2" key="1">
    <citation type="submission" date="2019-07" db="EMBL/GenBank/DDBJ databases">
        <title>Whole genome shotgun sequence of Oceanobacillus sojae NBRC 105379.</title>
        <authorList>
            <person name="Hosoyama A."/>
            <person name="Uohara A."/>
            <person name="Ohji S."/>
            <person name="Ichikawa N."/>
        </authorList>
    </citation>
    <scope>NUCLEOTIDE SEQUENCE [LARGE SCALE GENOMIC DNA]</scope>
    <source>
        <strain evidence="1 2">NBRC 105379</strain>
    </source>
</reference>
<proteinExistence type="predicted"/>
<name>A0A511ZNU8_9BACI</name>
<keyword evidence="2" id="KW-1185">Reference proteome</keyword>
<dbReference type="Proteomes" id="UP000321558">
    <property type="component" value="Unassembled WGS sequence"/>
</dbReference>
<organism evidence="1 2">
    <name type="scientific">Oceanobacillus sojae</name>
    <dbReference type="NCBI Taxonomy" id="582851"/>
    <lineage>
        <taxon>Bacteria</taxon>
        <taxon>Bacillati</taxon>
        <taxon>Bacillota</taxon>
        <taxon>Bacilli</taxon>
        <taxon>Bacillales</taxon>
        <taxon>Bacillaceae</taxon>
        <taxon>Oceanobacillus</taxon>
    </lineage>
</organism>
<comment type="caution">
    <text evidence="1">The sequence shown here is derived from an EMBL/GenBank/DDBJ whole genome shotgun (WGS) entry which is preliminary data.</text>
</comment>